<proteinExistence type="predicted"/>
<feature type="region of interest" description="Disordered" evidence="1">
    <location>
        <begin position="39"/>
        <end position="64"/>
    </location>
</feature>
<name>A0AAW1LCX1_POPJA</name>
<dbReference type="EMBL" id="JASPKY010000129">
    <property type="protein sequence ID" value="KAK9731633.1"/>
    <property type="molecule type" value="Genomic_DNA"/>
</dbReference>
<evidence type="ECO:0000256" key="1">
    <source>
        <dbReference type="SAM" id="MobiDB-lite"/>
    </source>
</evidence>
<protein>
    <submittedName>
        <fullName evidence="2">Uncharacterized protein</fullName>
    </submittedName>
</protein>
<feature type="compositionally biased region" description="Low complexity" evidence="1">
    <location>
        <begin position="41"/>
        <end position="64"/>
    </location>
</feature>
<reference evidence="2 3" key="1">
    <citation type="journal article" date="2024" name="BMC Genomics">
        <title>De novo assembly and annotation of Popillia japonica's genome with initial clues to its potential as an invasive pest.</title>
        <authorList>
            <person name="Cucini C."/>
            <person name="Boschi S."/>
            <person name="Funari R."/>
            <person name="Cardaioli E."/>
            <person name="Iannotti N."/>
            <person name="Marturano G."/>
            <person name="Paoli F."/>
            <person name="Bruttini M."/>
            <person name="Carapelli A."/>
            <person name="Frati F."/>
            <person name="Nardi F."/>
        </authorList>
    </citation>
    <scope>NUCLEOTIDE SEQUENCE [LARGE SCALE GENOMIC DNA]</scope>
    <source>
        <strain evidence="2">DMR45628</strain>
    </source>
</reference>
<evidence type="ECO:0000313" key="3">
    <source>
        <dbReference type="Proteomes" id="UP001458880"/>
    </source>
</evidence>
<keyword evidence="3" id="KW-1185">Reference proteome</keyword>
<gene>
    <name evidence="2" type="ORF">QE152_g13497</name>
</gene>
<comment type="caution">
    <text evidence="2">The sequence shown here is derived from an EMBL/GenBank/DDBJ whole genome shotgun (WGS) entry which is preliminary data.</text>
</comment>
<organism evidence="2 3">
    <name type="scientific">Popillia japonica</name>
    <name type="common">Japanese beetle</name>
    <dbReference type="NCBI Taxonomy" id="7064"/>
    <lineage>
        <taxon>Eukaryota</taxon>
        <taxon>Metazoa</taxon>
        <taxon>Ecdysozoa</taxon>
        <taxon>Arthropoda</taxon>
        <taxon>Hexapoda</taxon>
        <taxon>Insecta</taxon>
        <taxon>Pterygota</taxon>
        <taxon>Neoptera</taxon>
        <taxon>Endopterygota</taxon>
        <taxon>Coleoptera</taxon>
        <taxon>Polyphaga</taxon>
        <taxon>Scarabaeiformia</taxon>
        <taxon>Scarabaeidae</taxon>
        <taxon>Rutelinae</taxon>
        <taxon>Popillia</taxon>
    </lineage>
</organism>
<evidence type="ECO:0000313" key="2">
    <source>
        <dbReference type="EMBL" id="KAK9731633.1"/>
    </source>
</evidence>
<dbReference type="AlphaFoldDB" id="A0AAW1LCX1"/>
<accession>A0AAW1LCX1</accession>
<dbReference type="Proteomes" id="UP001458880">
    <property type="component" value="Unassembled WGS sequence"/>
</dbReference>
<sequence length="94" mass="10420">MMERVAHRTLSDSQLRRHYNTKNGIAELNAWTRQGHSLYVGSSRSSGGESSKQSPDSLKSSLSLGVGYTDGKKMVIKRISTSPEELQQIFIPPL</sequence>